<dbReference type="EMBL" id="JBHSPA010000072">
    <property type="protein sequence ID" value="MFC5831990.1"/>
    <property type="molecule type" value="Genomic_DNA"/>
</dbReference>
<evidence type="ECO:0000313" key="4">
    <source>
        <dbReference type="Proteomes" id="UP001596058"/>
    </source>
</evidence>
<dbReference type="Gene3D" id="3.30.200.20">
    <property type="entry name" value="Phosphorylase Kinase, domain 1"/>
    <property type="match status" value="1"/>
</dbReference>
<reference evidence="4" key="1">
    <citation type="journal article" date="2019" name="Int. J. Syst. Evol. Microbiol.">
        <title>The Global Catalogue of Microorganisms (GCM) 10K type strain sequencing project: providing services to taxonomists for standard genome sequencing and annotation.</title>
        <authorList>
            <consortium name="The Broad Institute Genomics Platform"/>
            <consortium name="The Broad Institute Genome Sequencing Center for Infectious Disease"/>
            <person name="Wu L."/>
            <person name="Ma J."/>
        </authorList>
    </citation>
    <scope>NUCLEOTIDE SEQUENCE [LARGE SCALE GENOMIC DNA]</scope>
    <source>
        <strain evidence="4">CCUG 53903</strain>
    </source>
</reference>
<protein>
    <recommendedName>
        <fullName evidence="2">Protein kinase domain-containing protein</fullName>
    </recommendedName>
</protein>
<name>A0ABW1D457_9ACTN</name>
<dbReference type="PROSITE" id="PS50011">
    <property type="entry name" value="PROTEIN_KINASE_DOM"/>
    <property type="match status" value="1"/>
</dbReference>
<dbReference type="InterPro" id="IPR000719">
    <property type="entry name" value="Prot_kinase_dom"/>
</dbReference>
<dbReference type="PROSITE" id="PS00107">
    <property type="entry name" value="PROTEIN_KINASE_ATP"/>
    <property type="match status" value="1"/>
</dbReference>
<evidence type="ECO:0000259" key="2">
    <source>
        <dbReference type="PROSITE" id="PS50011"/>
    </source>
</evidence>
<dbReference type="SUPFAM" id="SSF56112">
    <property type="entry name" value="Protein kinase-like (PK-like)"/>
    <property type="match status" value="1"/>
</dbReference>
<dbReference type="Proteomes" id="UP001596058">
    <property type="component" value="Unassembled WGS sequence"/>
</dbReference>
<accession>A0ABW1D457</accession>
<evidence type="ECO:0000256" key="1">
    <source>
        <dbReference type="PROSITE-ProRule" id="PRU10141"/>
    </source>
</evidence>
<dbReference type="InterPro" id="IPR017441">
    <property type="entry name" value="Protein_kinase_ATP_BS"/>
</dbReference>
<comment type="caution">
    <text evidence="3">The sequence shown here is derived from an EMBL/GenBank/DDBJ whole genome shotgun (WGS) entry which is preliminary data.</text>
</comment>
<keyword evidence="1" id="KW-0547">Nucleotide-binding</keyword>
<keyword evidence="1" id="KW-0067">ATP-binding</keyword>
<feature type="domain" description="Protein kinase" evidence="2">
    <location>
        <begin position="26"/>
        <end position="67"/>
    </location>
</feature>
<organism evidence="3 4">
    <name type="scientific">Nonomuraea insulae</name>
    <dbReference type="NCBI Taxonomy" id="1616787"/>
    <lineage>
        <taxon>Bacteria</taxon>
        <taxon>Bacillati</taxon>
        <taxon>Actinomycetota</taxon>
        <taxon>Actinomycetes</taxon>
        <taxon>Streptosporangiales</taxon>
        <taxon>Streptosporangiaceae</taxon>
        <taxon>Nonomuraea</taxon>
    </lineage>
</organism>
<feature type="binding site" evidence="1">
    <location>
        <position position="55"/>
    </location>
    <ligand>
        <name>ATP</name>
        <dbReference type="ChEBI" id="CHEBI:30616"/>
    </ligand>
</feature>
<sequence>MRPEDRLSTDEITPMPDAGDVLRGRYTLVSQLGKGGMGTVWAGRDEELGREVAIKLLNAEAAWPVAA</sequence>
<dbReference type="InterPro" id="IPR011009">
    <property type="entry name" value="Kinase-like_dom_sf"/>
</dbReference>
<evidence type="ECO:0000313" key="3">
    <source>
        <dbReference type="EMBL" id="MFC5831990.1"/>
    </source>
</evidence>
<keyword evidence="4" id="KW-1185">Reference proteome</keyword>
<gene>
    <name evidence="3" type="ORF">ACFPZ3_49770</name>
</gene>
<dbReference type="RefSeq" id="WP_379521448.1">
    <property type="nucleotide sequence ID" value="NZ_JBHSPA010000072.1"/>
</dbReference>
<proteinExistence type="predicted"/>